<dbReference type="Pfam" id="PF26483">
    <property type="entry name" value="DUF8155_C"/>
    <property type="match status" value="1"/>
</dbReference>
<dbReference type="AlphaFoldDB" id="A0A343TKP9"/>
<feature type="domain" description="DUF8155" evidence="2">
    <location>
        <begin position="162"/>
        <end position="294"/>
    </location>
</feature>
<evidence type="ECO:0000259" key="1">
    <source>
        <dbReference type="Pfam" id="PF26482"/>
    </source>
</evidence>
<dbReference type="OrthoDB" id="36515at2157"/>
<evidence type="ECO:0000313" key="3">
    <source>
        <dbReference type="EMBL" id="AUX09671.1"/>
    </source>
</evidence>
<dbReference type="Proteomes" id="UP000263012">
    <property type="component" value="Chromosome"/>
</dbReference>
<sequence length="306" mass="32515">MDAESTRGAEPSVHLPTELLFRYRRFSLYNSPYPAHDCGRAIDLYPETETARSPVAGEVLDTKTVGCPGRPYAVDCDHLIVIRVNGEPADADGLVARILHVDPDVAPGDRIEVGDPLGQLVRSGFFGPWVDNHVHLGFRLPDRNPLRARGSLPISVSTPVAGLEWDGTGTVVETGHTYAVLDAPTHPDPGSAFAAIADDDGRPLDGGLTHYDGGGVLDGSADGGNTESAVKLLGTRIGTATGRTIRWRDVDVLADGDRVIGLSLFAARDGEYGAKLIARDVPFEVGQDVTVTIRASDDPIRLGPGR</sequence>
<name>A0A343TKP9_9EURY</name>
<protein>
    <submittedName>
        <fullName evidence="3">Uncharacterized protein</fullName>
    </submittedName>
</protein>
<dbReference type="GeneID" id="37878397"/>
<dbReference type="EMBL" id="CP025066">
    <property type="protein sequence ID" value="AUX09671.1"/>
    <property type="molecule type" value="Genomic_DNA"/>
</dbReference>
<organism evidence="3 4">
    <name type="scientific">Halalkaliarchaeum desulfuricum</name>
    <dbReference type="NCBI Taxonomy" id="2055893"/>
    <lineage>
        <taxon>Archaea</taxon>
        <taxon>Methanobacteriati</taxon>
        <taxon>Methanobacteriota</taxon>
        <taxon>Stenosarchaea group</taxon>
        <taxon>Halobacteria</taxon>
        <taxon>Halobacteriales</taxon>
        <taxon>Haloferacaceae</taxon>
        <taxon>Halalkaliarchaeum</taxon>
    </lineage>
</organism>
<proteinExistence type="predicted"/>
<evidence type="ECO:0000259" key="2">
    <source>
        <dbReference type="Pfam" id="PF26483"/>
    </source>
</evidence>
<dbReference type="InterPro" id="IPR058468">
    <property type="entry name" value="DUF8155_N"/>
</dbReference>
<reference evidence="4" key="1">
    <citation type="submission" date="2017-11" db="EMBL/GenBank/DDBJ databases">
        <title>Phenotypic and genomic properties of facultatively anaerobic sulfur-reducing natronoarchaea from hypersaline soda lakes.</title>
        <authorList>
            <person name="Sorokin D.Y."/>
            <person name="Kublanov I.V."/>
            <person name="Roman P."/>
            <person name="Sinninghe Damste J.S."/>
            <person name="Golyshin P.N."/>
            <person name="Rojo D."/>
            <person name="Ciordia S."/>
            <person name="Mena M.D.C."/>
            <person name="Ferrer M."/>
            <person name="Messina E."/>
            <person name="Smedile F."/>
            <person name="La Spada G."/>
            <person name="La Cono V."/>
            <person name="Yakimov M.M."/>
        </authorList>
    </citation>
    <scope>NUCLEOTIDE SEQUENCE [LARGE SCALE GENOMIC DNA]</scope>
    <source>
        <strain evidence="4">AArc-Sl</strain>
    </source>
</reference>
<keyword evidence="4" id="KW-1185">Reference proteome</keyword>
<accession>A0A343TKP9</accession>
<dbReference type="InterPro" id="IPR058817">
    <property type="entry name" value="DUF8155_C"/>
</dbReference>
<dbReference type="InterPro" id="IPR011055">
    <property type="entry name" value="Dup_hybrid_motif"/>
</dbReference>
<evidence type="ECO:0000313" key="4">
    <source>
        <dbReference type="Proteomes" id="UP000263012"/>
    </source>
</evidence>
<dbReference type="RefSeq" id="WP_119818633.1">
    <property type="nucleotide sequence ID" value="NZ_CP025066.1"/>
</dbReference>
<dbReference type="Gene3D" id="2.70.70.10">
    <property type="entry name" value="Glucose Permease (Domain IIA)"/>
    <property type="match status" value="1"/>
</dbReference>
<dbReference type="Pfam" id="PF26482">
    <property type="entry name" value="DUF8155"/>
    <property type="match status" value="1"/>
</dbReference>
<gene>
    <name evidence="3" type="ORF">AArcSl_2046</name>
</gene>
<feature type="domain" description="DUF8155" evidence="1">
    <location>
        <begin position="15"/>
        <end position="155"/>
    </location>
</feature>
<dbReference type="KEGG" id="hdf:AArcSl_2046"/>